<feature type="transmembrane region" description="Helical" evidence="1">
    <location>
        <begin position="28"/>
        <end position="45"/>
    </location>
</feature>
<keyword evidence="1" id="KW-0472">Membrane</keyword>
<evidence type="ECO:0000256" key="1">
    <source>
        <dbReference type="SAM" id="Phobius"/>
    </source>
</evidence>
<protein>
    <submittedName>
        <fullName evidence="2">Uncharacterized protein</fullName>
    </submittedName>
</protein>
<reference evidence="2" key="1">
    <citation type="submission" date="2014-11" db="EMBL/GenBank/DDBJ databases">
        <authorList>
            <person name="Wipf J."/>
        </authorList>
    </citation>
    <scope>NUCLEOTIDE SEQUENCE</scope>
    <source>
        <strain evidence="2">JW205</strain>
    </source>
</reference>
<name>A0A0D6DTS8_9STAP</name>
<accession>A0A0D6DTS8</accession>
<organism evidence="2">
    <name type="scientific">Mammaliicoccus fleurettii</name>
    <dbReference type="NCBI Taxonomy" id="150056"/>
    <lineage>
        <taxon>Bacteria</taxon>
        <taxon>Bacillati</taxon>
        <taxon>Bacillota</taxon>
        <taxon>Bacilli</taxon>
        <taxon>Bacillales</taxon>
        <taxon>Staphylococcaceae</taxon>
        <taxon>Mammaliicoccus</taxon>
    </lineage>
</organism>
<keyword evidence="1" id="KW-1133">Transmembrane helix</keyword>
<dbReference type="EMBL" id="LN680996">
    <property type="protein sequence ID" value="CEJ95845.1"/>
    <property type="molecule type" value="Genomic_DNA"/>
</dbReference>
<keyword evidence="1" id="KW-0812">Transmembrane</keyword>
<sequence>MILILKLFMYCFISVCISDTFSSDISTQYMIIYFCMLVFFTIEAYKKYNGGALND</sequence>
<reference evidence="2" key="2">
    <citation type="journal article" date="2015" name="Antimicrob. Agents Chemother.">
        <title>The new macrolide-lincosamide-streptogramin B resistance gene erm(45) is located within a genomic island in Staphylococcus fleurettii.</title>
        <authorList>
            <person name="Wipf J.R."/>
            <person name="Schwendener S."/>
            <person name="Nielsen J.B."/>
            <person name="Westh H."/>
            <person name="Perreten V."/>
        </authorList>
    </citation>
    <scope>NUCLEOTIDE SEQUENCE</scope>
    <source>
        <strain evidence="2">JW205</strain>
    </source>
</reference>
<evidence type="ECO:0000313" key="2">
    <source>
        <dbReference type="EMBL" id="CEJ95845.1"/>
    </source>
</evidence>
<proteinExistence type="predicted"/>
<dbReference type="AlphaFoldDB" id="A0A0D6DTS8"/>